<feature type="non-terminal residue" evidence="1">
    <location>
        <position position="65"/>
    </location>
</feature>
<dbReference type="EMBL" id="JBJQND010000002">
    <property type="protein sequence ID" value="KAL3886118.1"/>
    <property type="molecule type" value="Genomic_DNA"/>
</dbReference>
<comment type="caution">
    <text evidence="1">The sequence shown here is derived from an EMBL/GenBank/DDBJ whole genome shotgun (WGS) entry which is preliminary data.</text>
</comment>
<evidence type="ECO:0000313" key="1">
    <source>
        <dbReference type="EMBL" id="KAL3886118.1"/>
    </source>
</evidence>
<dbReference type="AlphaFoldDB" id="A0ABD3XM72"/>
<reference evidence="1 2" key="1">
    <citation type="submission" date="2024-11" db="EMBL/GenBank/DDBJ databases">
        <title>Chromosome-level genome assembly of the freshwater bivalve Anodonta woodiana.</title>
        <authorList>
            <person name="Chen X."/>
        </authorList>
    </citation>
    <scope>NUCLEOTIDE SEQUENCE [LARGE SCALE GENOMIC DNA]</scope>
    <source>
        <strain evidence="1">MN2024</strain>
        <tissue evidence="1">Gills</tissue>
    </source>
</reference>
<evidence type="ECO:0000313" key="2">
    <source>
        <dbReference type="Proteomes" id="UP001634394"/>
    </source>
</evidence>
<sequence>FLCETCKKEVLAANFQRHIWDFAVVVRKRIEWTMNLLESRSVRCRENATKRMRPIEILKTLCAEI</sequence>
<organism evidence="1 2">
    <name type="scientific">Sinanodonta woodiana</name>
    <name type="common">Chinese pond mussel</name>
    <name type="synonym">Anodonta woodiana</name>
    <dbReference type="NCBI Taxonomy" id="1069815"/>
    <lineage>
        <taxon>Eukaryota</taxon>
        <taxon>Metazoa</taxon>
        <taxon>Spiralia</taxon>
        <taxon>Lophotrochozoa</taxon>
        <taxon>Mollusca</taxon>
        <taxon>Bivalvia</taxon>
        <taxon>Autobranchia</taxon>
        <taxon>Heteroconchia</taxon>
        <taxon>Palaeoheterodonta</taxon>
        <taxon>Unionida</taxon>
        <taxon>Unionoidea</taxon>
        <taxon>Unionidae</taxon>
        <taxon>Unioninae</taxon>
        <taxon>Sinanodonta</taxon>
    </lineage>
</organism>
<protein>
    <submittedName>
        <fullName evidence="1">Uncharacterized protein</fullName>
    </submittedName>
</protein>
<proteinExistence type="predicted"/>
<accession>A0ABD3XM72</accession>
<keyword evidence="2" id="KW-1185">Reference proteome</keyword>
<dbReference type="Proteomes" id="UP001634394">
    <property type="component" value="Unassembled WGS sequence"/>
</dbReference>
<gene>
    <name evidence="1" type="ORF">ACJMK2_026136</name>
</gene>
<name>A0ABD3XM72_SINWO</name>
<feature type="non-terminal residue" evidence="1">
    <location>
        <position position="1"/>
    </location>
</feature>